<evidence type="ECO:0000313" key="6">
    <source>
        <dbReference type="EMBL" id="MDV2077638.1"/>
    </source>
</evidence>
<evidence type="ECO:0000256" key="4">
    <source>
        <dbReference type="ARBA" id="ARBA00023186"/>
    </source>
</evidence>
<evidence type="ECO:0000256" key="3">
    <source>
        <dbReference type="ARBA" id="ARBA00022795"/>
    </source>
</evidence>
<comment type="subcellular location">
    <subcellularLocation>
        <location evidence="1">Cytoplasm</location>
        <location evidence="1">Cytosol</location>
    </subcellularLocation>
</comment>
<name>A0ABU3VTN9_9GAMM</name>
<dbReference type="Proteomes" id="UP001269819">
    <property type="component" value="Unassembled WGS sequence"/>
</dbReference>
<gene>
    <name evidence="6" type="ORF">RYS15_03045</name>
</gene>
<evidence type="ECO:0000313" key="7">
    <source>
        <dbReference type="Proteomes" id="UP001269819"/>
    </source>
</evidence>
<evidence type="ECO:0000256" key="2">
    <source>
        <dbReference type="ARBA" id="ARBA00022490"/>
    </source>
</evidence>
<keyword evidence="7" id="KW-1185">Reference proteome</keyword>
<organism evidence="6 7">
    <name type="scientific">Marinobacter xestospongiae</name>
    <dbReference type="NCBI Taxonomy" id="994319"/>
    <lineage>
        <taxon>Bacteria</taxon>
        <taxon>Pseudomonadati</taxon>
        <taxon>Pseudomonadota</taxon>
        <taxon>Gammaproteobacteria</taxon>
        <taxon>Pseudomonadales</taxon>
        <taxon>Marinobacteraceae</taxon>
        <taxon>Marinobacter</taxon>
    </lineage>
</organism>
<sequence length="103" mass="11472">MANSLEQLDTLMDAIRHALTQQDWEAIAKLDAEVRPVVDQVMASHHDGDLSMEVVHERLEQLQALCDDARAGAETARAEAKAGLDEMRQTRNATRAYQDISGR</sequence>
<proteinExistence type="predicted"/>
<keyword evidence="3" id="KW-1005">Bacterial flagellum biogenesis</keyword>
<reference evidence="6 7" key="1">
    <citation type="submission" date="2023-10" db="EMBL/GenBank/DDBJ databases">
        <title>Characteristics and mechanism of a salt-tolerant marine origin heterotrophic nitrifying- aerobic denitrifying bacteria Marinobacter xestospongiae HN1.</title>
        <authorList>
            <person name="Qi R."/>
        </authorList>
    </citation>
    <scope>NUCLEOTIDE SEQUENCE [LARGE SCALE GENOMIC DNA]</scope>
    <source>
        <strain evidence="6 7">HN1</strain>
    </source>
</reference>
<evidence type="ECO:0000256" key="5">
    <source>
        <dbReference type="ARBA" id="ARBA00093797"/>
    </source>
</evidence>
<dbReference type="InterPro" id="IPR008622">
    <property type="entry name" value="FliT"/>
</dbReference>
<dbReference type="RefSeq" id="WP_316972544.1">
    <property type="nucleotide sequence ID" value="NZ_JAWIIJ010000002.1"/>
</dbReference>
<comment type="caution">
    <text evidence="6">The sequence shown here is derived from an EMBL/GenBank/DDBJ whole genome shotgun (WGS) entry which is preliminary data.</text>
</comment>
<accession>A0ABU3VTN9</accession>
<evidence type="ECO:0000256" key="1">
    <source>
        <dbReference type="ARBA" id="ARBA00004514"/>
    </source>
</evidence>
<dbReference type="Pfam" id="PF05400">
    <property type="entry name" value="FliT"/>
    <property type="match status" value="1"/>
</dbReference>
<dbReference type="Gene3D" id="1.20.58.380">
    <property type="entry name" value="Flagellar protein flit"/>
    <property type="match status" value="1"/>
</dbReference>
<keyword evidence="4" id="KW-0143">Chaperone</keyword>
<protein>
    <recommendedName>
        <fullName evidence="5">Flagellar protein FliT</fullName>
    </recommendedName>
</protein>
<keyword evidence="2" id="KW-0963">Cytoplasm</keyword>
<dbReference type="EMBL" id="JAWIIJ010000002">
    <property type="protein sequence ID" value="MDV2077638.1"/>
    <property type="molecule type" value="Genomic_DNA"/>
</dbReference>